<reference evidence="4" key="1">
    <citation type="submission" date="2022-11" db="EMBL/GenBank/DDBJ databases">
        <title>Hoeflea poritis sp. nov., isolated from scleractinian coral Porites lutea.</title>
        <authorList>
            <person name="Zhang G."/>
            <person name="Wei Q."/>
            <person name="Cai L."/>
        </authorList>
    </citation>
    <scope>NUCLEOTIDE SEQUENCE</scope>
    <source>
        <strain evidence="4">E7-10</strain>
    </source>
</reference>
<comment type="caution">
    <text evidence="4">The sequence shown here is derived from an EMBL/GenBank/DDBJ whole genome shotgun (WGS) entry which is preliminary data.</text>
</comment>
<evidence type="ECO:0000259" key="2">
    <source>
        <dbReference type="Pfam" id="PF00561"/>
    </source>
</evidence>
<dbReference type="Proteomes" id="UP001148313">
    <property type="component" value="Unassembled WGS sequence"/>
</dbReference>
<dbReference type="Pfam" id="PF00561">
    <property type="entry name" value="Abhydrolase_1"/>
    <property type="match status" value="1"/>
</dbReference>
<dbReference type="RefSeq" id="WP_271089061.1">
    <property type="nucleotide sequence ID" value="NZ_JAPJZH010000004.1"/>
</dbReference>
<dbReference type="InterPro" id="IPR029058">
    <property type="entry name" value="AB_hydrolase_fold"/>
</dbReference>
<accession>A0ABT4VMT8</accession>
<dbReference type="SUPFAM" id="SSF53474">
    <property type="entry name" value="alpha/beta-Hydrolases"/>
    <property type="match status" value="1"/>
</dbReference>
<feature type="domain" description="AB hydrolase-1" evidence="2">
    <location>
        <begin position="81"/>
        <end position="237"/>
    </location>
</feature>
<feature type="domain" description="Peptidase S33 tripeptidyl aminopeptidase-like C-terminal" evidence="3">
    <location>
        <begin position="398"/>
        <end position="482"/>
    </location>
</feature>
<protein>
    <submittedName>
        <fullName evidence="4">Alpha/beta hydrolase</fullName>
    </submittedName>
</protein>
<evidence type="ECO:0000313" key="5">
    <source>
        <dbReference type="Proteomes" id="UP001148313"/>
    </source>
</evidence>
<evidence type="ECO:0000313" key="4">
    <source>
        <dbReference type="EMBL" id="MDA4845437.1"/>
    </source>
</evidence>
<keyword evidence="4" id="KW-0378">Hydrolase</keyword>
<proteinExistence type="predicted"/>
<dbReference type="GO" id="GO:0016787">
    <property type="term" value="F:hydrolase activity"/>
    <property type="evidence" value="ECO:0007669"/>
    <property type="project" value="UniProtKB-KW"/>
</dbReference>
<keyword evidence="1" id="KW-0732">Signal</keyword>
<evidence type="ECO:0000256" key="1">
    <source>
        <dbReference type="SAM" id="SignalP"/>
    </source>
</evidence>
<organism evidence="4 5">
    <name type="scientific">Hoeflea poritis</name>
    <dbReference type="NCBI Taxonomy" id="2993659"/>
    <lineage>
        <taxon>Bacteria</taxon>
        <taxon>Pseudomonadati</taxon>
        <taxon>Pseudomonadota</taxon>
        <taxon>Alphaproteobacteria</taxon>
        <taxon>Hyphomicrobiales</taxon>
        <taxon>Rhizobiaceae</taxon>
        <taxon>Hoeflea</taxon>
    </lineage>
</organism>
<feature type="chain" id="PRO_5047057693" evidence="1">
    <location>
        <begin position="21"/>
        <end position="503"/>
    </location>
</feature>
<gene>
    <name evidence="4" type="ORF">OOZ53_08760</name>
</gene>
<keyword evidence="5" id="KW-1185">Reference proteome</keyword>
<dbReference type="Gene3D" id="3.40.50.1820">
    <property type="entry name" value="alpha/beta hydrolase"/>
    <property type="match status" value="1"/>
</dbReference>
<dbReference type="InterPro" id="IPR013595">
    <property type="entry name" value="Pept_S33_TAP-like_C"/>
</dbReference>
<dbReference type="InterPro" id="IPR000073">
    <property type="entry name" value="AB_hydrolase_1"/>
</dbReference>
<feature type="signal peptide" evidence="1">
    <location>
        <begin position="1"/>
        <end position="20"/>
    </location>
</feature>
<sequence>MKPVVLFVVFMFAVSIPASADSGAEFDRIYTPGDCGSGWNSDKRMRCGTLRVPSNHFDPDGTYFELPVVRISIDDYDNPSPPLVYLDGGPGSTTNLKTGEGLAYWVNIANGILFRRDLIVLEMRGSKYSQPALDCPSFSDPAIYMGILPFGQARTDPQVDTKELWRRCLEKLRAHGVDLSVVNRHQVAEDVKLLADGLGAEKISLYGASYGTTYAMTVMEEFPDLVADAVLDSVFPPEATSDIRHTLTLRTTLAKYFSACSEDPVCNASYPDLEHGFFEGVKRLWEDPVEIVFIGYSDLQAKTVIVDAALYLTALRDVMGWPGWQVHVPFFINAAEFPSDFAMAYLMSLHLEYGFHNSVSTGASFSSMCYDLPAEIAAPDTYADNENETVFVRAEMESWGLAECEYWSELRAPDNQRRKLVSSIPTLVLAGELDPATPPYQSRMAVSGLKHAYYFEFPSAGHAISFSDSCAKQIIWDFLRDSDERPHRNCLKETTKLEFVEPG</sequence>
<name>A0ABT4VMT8_9HYPH</name>
<evidence type="ECO:0000259" key="3">
    <source>
        <dbReference type="Pfam" id="PF08386"/>
    </source>
</evidence>
<dbReference type="EMBL" id="JAPJZH010000004">
    <property type="protein sequence ID" value="MDA4845437.1"/>
    <property type="molecule type" value="Genomic_DNA"/>
</dbReference>
<dbReference type="Pfam" id="PF08386">
    <property type="entry name" value="Abhydrolase_4"/>
    <property type="match status" value="1"/>
</dbReference>